<dbReference type="GO" id="GO:0004869">
    <property type="term" value="F:cysteine-type endopeptidase inhibitor activity"/>
    <property type="evidence" value="ECO:0007669"/>
    <property type="project" value="InterPro"/>
</dbReference>
<accession>A0AA86NP55</accession>
<evidence type="ECO:0000313" key="3">
    <source>
        <dbReference type="Proteomes" id="UP001642409"/>
    </source>
</evidence>
<reference evidence="2 3" key="2">
    <citation type="submission" date="2024-07" db="EMBL/GenBank/DDBJ databases">
        <authorList>
            <person name="Akdeniz Z."/>
        </authorList>
    </citation>
    <scope>NUCLEOTIDE SEQUENCE [LARGE SCALE GENOMIC DNA]</scope>
</reference>
<dbReference type="InterPro" id="IPR018073">
    <property type="entry name" value="Prot_inh_cystat_CS"/>
</dbReference>
<evidence type="ECO:0000313" key="2">
    <source>
        <dbReference type="EMBL" id="CAL5990148.1"/>
    </source>
</evidence>
<dbReference type="CDD" id="cd00042">
    <property type="entry name" value="CY"/>
    <property type="match status" value="1"/>
</dbReference>
<reference evidence="1" key="1">
    <citation type="submission" date="2023-06" db="EMBL/GenBank/DDBJ databases">
        <authorList>
            <person name="Kurt Z."/>
        </authorList>
    </citation>
    <scope>NUCLEOTIDE SEQUENCE</scope>
</reference>
<dbReference type="AlphaFoldDB" id="A0AA86NP55"/>
<name>A0AA86NP55_9EUKA</name>
<dbReference type="EMBL" id="CATOUU010000248">
    <property type="protein sequence ID" value="CAI9922446.1"/>
    <property type="molecule type" value="Genomic_DNA"/>
</dbReference>
<protein>
    <submittedName>
        <fullName evidence="1">Cystatin domain-containing protein</fullName>
    </submittedName>
    <submittedName>
        <fullName evidence="2">Cystatin_domain-containing protein</fullName>
    </submittedName>
</protein>
<organism evidence="1">
    <name type="scientific">Hexamita inflata</name>
    <dbReference type="NCBI Taxonomy" id="28002"/>
    <lineage>
        <taxon>Eukaryota</taxon>
        <taxon>Metamonada</taxon>
        <taxon>Diplomonadida</taxon>
        <taxon>Hexamitidae</taxon>
        <taxon>Hexamitinae</taxon>
        <taxon>Hexamita</taxon>
    </lineage>
</organism>
<proteinExistence type="predicted"/>
<comment type="caution">
    <text evidence="1">The sequence shown here is derived from an EMBL/GenBank/DDBJ whole genome shotgun (WGS) entry which is preliminary data.</text>
</comment>
<dbReference type="EMBL" id="CAXDID020000024">
    <property type="protein sequence ID" value="CAL5990148.1"/>
    <property type="molecule type" value="Genomic_DNA"/>
</dbReference>
<evidence type="ECO:0000313" key="1">
    <source>
        <dbReference type="EMBL" id="CAI9922446.1"/>
    </source>
</evidence>
<dbReference type="InterPro" id="IPR046350">
    <property type="entry name" value="Cystatin_sf"/>
</dbReference>
<dbReference type="PROSITE" id="PS00287">
    <property type="entry name" value="CYSTATIN"/>
    <property type="match status" value="1"/>
</dbReference>
<dbReference type="SUPFAM" id="SSF54403">
    <property type="entry name" value="Cystatin/monellin"/>
    <property type="match status" value="1"/>
</dbReference>
<dbReference type="Gene3D" id="3.10.450.10">
    <property type="match status" value="1"/>
</dbReference>
<sequence length="93" mass="10564">MLFLLYSTQMVGGFTERSLDSIDPKIMSLVSDYMLNTIKQNDFKITSVQSQVVAGINFKFAVEFGEKHAILVVFRSLSQQIEVSSYTELNDEM</sequence>
<dbReference type="InterPro" id="IPR000010">
    <property type="entry name" value="Cystatin_dom"/>
</dbReference>
<keyword evidence="3" id="KW-1185">Reference proteome</keyword>
<gene>
    <name evidence="1" type="ORF">HINF_LOCUS10091</name>
    <name evidence="2" type="ORF">HINF_LOCUS11209</name>
</gene>
<dbReference type="Proteomes" id="UP001642409">
    <property type="component" value="Unassembled WGS sequence"/>
</dbReference>